<feature type="region of interest" description="Disordered" evidence="2">
    <location>
        <begin position="26"/>
        <end position="54"/>
    </location>
</feature>
<evidence type="ECO:0000313" key="4">
    <source>
        <dbReference type="Proteomes" id="UP001165083"/>
    </source>
</evidence>
<name>A0A9W6X2G8_9STRA</name>
<comment type="caution">
    <text evidence="3">The sequence shown here is derived from an EMBL/GenBank/DDBJ whole genome shotgun (WGS) entry which is preliminary data.</text>
</comment>
<reference evidence="3" key="1">
    <citation type="submission" date="2023-04" db="EMBL/GenBank/DDBJ databases">
        <title>Phytophthora lilii NBRC 32176.</title>
        <authorList>
            <person name="Ichikawa N."/>
            <person name="Sato H."/>
            <person name="Tonouchi N."/>
        </authorList>
    </citation>
    <scope>NUCLEOTIDE SEQUENCE</scope>
    <source>
        <strain evidence="3">NBRC 32176</strain>
    </source>
</reference>
<protein>
    <submittedName>
        <fullName evidence="3">Unnamed protein product</fullName>
    </submittedName>
</protein>
<feature type="compositionally biased region" description="Basic residues" evidence="2">
    <location>
        <begin position="37"/>
        <end position="48"/>
    </location>
</feature>
<proteinExistence type="predicted"/>
<sequence length="360" mass="41020">MKRRIVSKTNNEVARVNHLGSSLRRDVTTKSSVHARVPVKKSTKKRSAKSAASSILGLKSTPIDEVSGESTRWSSDNNVSSVVDHVAECQRLREHLERVLVDHQRQEEEFVALRALAKSLKDEVEMIQEQRQYSRLTCNSSEGGRGTRPESHEFFKLDVQNEKLEGENVELRRQLKEAQEELKRVRASIAERLPVYKLAAVKANAELRCVKSQLQQERVHSDRLQKQLVRCKSRQDDVLIRASSKRGGDQEDYGNDVLRDSEVFRRERAAFFRQCMRSQDGWVSPCHGIKNNTAELNEPMNCVNTRTDKVTDFELALRLKPSLEAASTTETSKPVYEDLLGLDLYLGELDFKPDNTSKSV</sequence>
<dbReference type="EMBL" id="BSXW01000660">
    <property type="protein sequence ID" value="GMF27418.1"/>
    <property type="molecule type" value="Genomic_DNA"/>
</dbReference>
<keyword evidence="1" id="KW-0175">Coiled coil</keyword>
<organism evidence="3 4">
    <name type="scientific">Phytophthora lilii</name>
    <dbReference type="NCBI Taxonomy" id="2077276"/>
    <lineage>
        <taxon>Eukaryota</taxon>
        <taxon>Sar</taxon>
        <taxon>Stramenopiles</taxon>
        <taxon>Oomycota</taxon>
        <taxon>Peronosporomycetes</taxon>
        <taxon>Peronosporales</taxon>
        <taxon>Peronosporaceae</taxon>
        <taxon>Phytophthora</taxon>
    </lineage>
</organism>
<gene>
    <name evidence="3" type="ORF">Plil01_001147100</name>
</gene>
<feature type="coiled-coil region" evidence="1">
    <location>
        <begin position="161"/>
        <end position="192"/>
    </location>
</feature>
<evidence type="ECO:0000256" key="2">
    <source>
        <dbReference type="SAM" id="MobiDB-lite"/>
    </source>
</evidence>
<dbReference type="OrthoDB" id="127692at2759"/>
<dbReference type="AlphaFoldDB" id="A0A9W6X2G8"/>
<evidence type="ECO:0000256" key="1">
    <source>
        <dbReference type="SAM" id="Coils"/>
    </source>
</evidence>
<accession>A0A9W6X2G8</accession>
<keyword evidence="4" id="KW-1185">Reference proteome</keyword>
<dbReference type="Proteomes" id="UP001165083">
    <property type="component" value="Unassembled WGS sequence"/>
</dbReference>
<feature type="coiled-coil region" evidence="1">
    <location>
        <begin position="86"/>
        <end position="130"/>
    </location>
</feature>
<evidence type="ECO:0000313" key="3">
    <source>
        <dbReference type="EMBL" id="GMF27418.1"/>
    </source>
</evidence>